<protein>
    <recommendedName>
        <fullName evidence="3">Papain-like cysteine protease AvrRpt2</fullName>
    </recommendedName>
</protein>
<dbReference type="EMBL" id="FWXR01000001">
    <property type="protein sequence ID" value="SMC32685.1"/>
    <property type="molecule type" value="Genomic_DNA"/>
</dbReference>
<evidence type="ECO:0008006" key="3">
    <source>
        <dbReference type="Google" id="ProtNLM"/>
    </source>
</evidence>
<accession>A0A1W1Y968</accession>
<name>A0A1W1Y968_9HYPH</name>
<gene>
    <name evidence="1" type="ORF">SAMN06297251_10170</name>
</gene>
<dbReference type="STRING" id="937218.SAMN06297251_10170"/>
<proteinExistence type="predicted"/>
<dbReference type="AlphaFoldDB" id="A0A1W1Y968"/>
<organism evidence="1 2">
    <name type="scientific">Fulvimarina manganoxydans</name>
    <dbReference type="NCBI Taxonomy" id="937218"/>
    <lineage>
        <taxon>Bacteria</taxon>
        <taxon>Pseudomonadati</taxon>
        <taxon>Pseudomonadota</taxon>
        <taxon>Alphaproteobacteria</taxon>
        <taxon>Hyphomicrobiales</taxon>
        <taxon>Aurantimonadaceae</taxon>
        <taxon>Fulvimarina</taxon>
    </lineage>
</organism>
<evidence type="ECO:0000313" key="2">
    <source>
        <dbReference type="Proteomes" id="UP000192656"/>
    </source>
</evidence>
<evidence type="ECO:0000313" key="1">
    <source>
        <dbReference type="EMBL" id="SMC32685.1"/>
    </source>
</evidence>
<keyword evidence="2" id="KW-1185">Reference proteome</keyword>
<reference evidence="1 2" key="1">
    <citation type="submission" date="2017-04" db="EMBL/GenBank/DDBJ databases">
        <authorList>
            <person name="Afonso C.L."/>
            <person name="Miller P.J."/>
            <person name="Scott M.A."/>
            <person name="Spackman E."/>
            <person name="Goraichik I."/>
            <person name="Dimitrov K.M."/>
            <person name="Suarez D.L."/>
            <person name="Swayne D.E."/>
        </authorList>
    </citation>
    <scope>NUCLEOTIDE SEQUENCE [LARGE SCALE GENOMIC DNA]</scope>
    <source>
        <strain evidence="1 2">CGMCC 1.10972</strain>
    </source>
</reference>
<sequence length="166" mass="18503">MTHPFKKQAFRHDRASGVMGDCYRTALACVLGLDRDEIPHLFQDNQNCEGLEFDALYNRELAKRGLTTAQFCMGTDLDLALECMSKWVEPDTWWILSATSGNDENHAFVCRGDVVVFDPSQNDAGIKGPTSTGHYWATVVTVRGPDLPADAFAGVEVYRRRERSAA</sequence>
<dbReference type="Proteomes" id="UP000192656">
    <property type="component" value="Unassembled WGS sequence"/>
</dbReference>